<dbReference type="InterPro" id="IPR051350">
    <property type="entry name" value="WD_repeat-ST_regulator"/>
</dbReference>
<evidence type="ECO:0000313" key="7">
    <source>
        <dbReference type="Proteomes" id="UP000320475"/>
    </source>
</evidence>
<dbReference type="VEuPathDB" id="FungiDB:SeMB42_g04706"/>
<dbReference type="InterPro" id="IPR006594">
    <property type="entry name" value="LisH"/>
</dbReference>
<dbReference type="Gene3D" id="2.130.10.10">
    <property type="entry name" value="YVTN repeat-like/Quinoprotein amine dehydrogenase"/>
    <property type="match status" value="1"/>
</dbReference>
<keyword evidence="1 3" id="KW-0853">WD repeat</keyword>
<dbReference type="PROSITE" id="PS50294">
    <property type="entry name" value="WD_REPEATS_REGION"/>
    <property type="match status" value="4"/>
</dbReference>
<dbReference type="InterPro" id="IPR054080">
    <property type="entry name" value="TPR1-like_2nd"/>
</dbReference>
<organism evidence="6 7">
    <name type="scientific">Synchytrium endobioticum</name>
    <dbReference type="NCBI Taxonomy" id="286115"/>
    <lineage>
        <taxon>Eukaryota</taxon>
        <taxon>Fungi</taxon>
        <taxon>Fungi incertae sedis</taxon>
        <taxon>Chytridiomycota</taxon>
        <taxon>Chytridiomycota incertae sedis</taxon>
        <taxon>Chytridiomycetes</taxon>
        <taxon>Synchytriales</taxon>
        <taxon>Synchytriaceae</taxon>
        <taxon>Synchytrium</taxon>
    </lineage>
</organism>
<evidence type="ECO:0000256" key="2">
    <source>
        <dbReference type="ARBA" id="ARBA00022737"/>
    </source>
</evidence>
<evidence type="ECO:0000313" key="6">
    <source>
        <dbReference type="EMBL" id="TPX49507.1"/>
    </source>
</evidence>
<proteinExistence type="predicted"/>
<dbReference type="GO" id="GO:0043161">
    <property type="term" value="P:proteasome-mediated ubiquitin-dependent protein catabolic process"/>
    <property type="evidence" value="ECO:0007669"/>
    <property type="project" value="TreeGrafter"/>
</dbReference>
<dbReference type="Proteomes" id="UP000320475">
    <property type="component" value="Unassembled WGS sequence"/>
</dbReference>
<feature type="repeat" description="WD" evidence="3">
    <location>
        <begin position="342"/>
        <end position="374"/>
    </location>
</feature>
<gene>
    <name evidence="6" type="ORF">SeLEV6574_g01410</name>
</gene>
<comment type="caution">
    <text evidence="6">The sequence shown here is derived from an EMBL/GenBank/DDBJ whole genome shotgun (WGS) entry which is preliminary data.</text>
</comment>
<dbReference type="SMART" id="SM00320">
    <property type="entry name" value="WD40"/>
    <property type="match status" value="7"/>
</dbReference>
<evidence type="ECO:0000256" key="4">
    <source>
        <dbReference type="SAM" id="MobiDB-lite"/>
    </source>
</evidence>
<dbReference type="EMBL" id="QEAM01000032">
    <property type="protein sequence ID" value="TPX49507.1"/>
    <property type="molecule type" value="Genomic_DNA"/>
</dbReference>
<dbReference type="PANTHER" id="PTHR22838:SF0">
    <property type="entry name" value="WD REPEAT-CONTAINING PROTEIN 26"/>
    <property type="match status" value="1"/>
</dbReference>
<dbReference type="InterPro" id="IPR001680">
    <property type="entry name" value="WD40_rpt"/>
</dbReference>
<dbReference type="Pfam" id="PF23627">
    <property type="entry name" value="LisH_WDR26"/>
    <property type="match status" value="1"/>
</dbReference>
<feature type="repeat" description="WD" evidence="3">
    <location>
        <begin position="300"/>
        <end position="341"/>
    </location>
</feature>
<dbReference type="PROSITE" id="PS50082">
    <property type="entry name" value="WD_REPEATS_2"/>
    <property type="match status" value="4"/>
</dbReference>
<dbReference type="InterPro" id="IPR015943">
    <property type="entry name" value="WD40/YVTN_repeat-like_dom_sf"/>
</dbReference>
<feature type="domain" description="CTLH" evidence="5">
    <location>
        <begin position="86"/>
        <end position="142"/>
    </location>
</feature>
<name>A0A507DE38_9FUNG</name>
<dbReference type="SUPFAM" id="SSF50978">
    <property type="entry name" value="WD40 repeat-like"/>
    <property type="match status" value="1"/>
</dbReference>
<feature type="compositionally biased region" description="Low complexity" evidence="4">
    <location>
        <begin position="1"/>
        <end position="16"/>
    </location>
</feature>
<accession>A0A507DE38</accession>
<evidence type="ECO:0000259" key="5">
    <source>
        <dbReference type="PROSITE" id="PS50897"/>
    </source>
</evidence>
<evidence type="ECO:0000256" key="3">
    <source>
        <dbReference type="PROSITE-ProRule" id="PRU00221"/>
    </source>
</evidence>
<dbReference type="Pfam" id="PF21889">
    <property type="entry name" value="TPR1-like_2nd"/>
    <property type="match status" value="1"/>
</dbReference>
<dbReference type="PROSITE" id="PS50897">
    <property type="entry name" value="CTLH"/>
    <property type="match status" value="1"/>
</dbReference>
<keyword evidence="2" id="KW-0677">Repeat</keyword>
<dbReference type="OrthoDB" id="972532at2759"/>
<evidence type="ECO:0000256" key="1">
    <source>
        <dbReference type="ARBA" id="ARBA00022574"/>
    </source>
</evidence>
<dbReference type="InterPro" id="IPR006595">
    <property type="entry name" value="CTLH_C"/>
</dbReference>
<feature type="region of interest" description="Disordered" evidence="4">
    <location>
        <begin position="1"/>
        <end position="23"/>
    </location>
</feature>
<dbReference type="PANTHER" id="PTHR22838">
    <property type="entry name" value="WD REPEAT PROTEIN 26-RELATED"/>
    <property type="match status" value="1"/>
</dbReference>
<dbReference type="CDD" id="cd00200">
    <property type="entry name" value="WD40"/>
    <property type="match status" value="1"/>
</dbReference>
<dbReference type="AlphaFoldDB" id="A0A507DE38"/>
<dbReference type="Pfam" id="PF00400">
    <property type="entry name" value="WD40"/>
    <property type="match status" value="5"/>
</dbReference>
<reference evidence="6 7" key="1">
    <citation type="journal article" date="2019" name="Sci. Rep.">
        <title>Comparative genomics of chytrid fungi reveal insights into the obligate biotrophic and pathogenic lifestyle of Synchytrium endobioticum.</title>
        <authorList>
            <person name="van de Vossenberg B.T.L.H."/>
            <person name="Warris S."/>
            <person name="Nguyen H.D.T."/>
            <person name="van Gent-Pelzer M.P.E."/>
            <person name="Joly D.L."/>
            <person name="van de Geest H.C."/>
            <person name="Bonants P.J.M."/>
            <person name="Smith D.S."/>
            <person name="Levesque C.A."/>
            <person name="van der Lee T.A.J."/>
        </authorList>
    </citation>
    <scope>NUCLEOTIDE SEQUENCE [LARGE SCALE GENOMIC DNA]</scope>
    <source>
        <strain evidence="6 7">LEV6574</strain>
    </source>
</reference>
<dbReference type="GO" id="GO:0034657">
    <property type="term" value="C:GID complex"/>
    <property type="evidence" value="ECO:0007669"/>
    <property type="project" value="TreeGrafter"/>
</dbReference>
<feature type="repeat" description="WD" evidence="3">
    <location>
        <begin position="509"/>
        <end position="541"/>
    </location>
</feature>
<feature type="repeat" description="WD" evidence="3">
    <location>
        <begin position="258"/>
        <end position="299"/>
    </location>
</feature>
<dbReference type="InterPro" id="IPR036322">
    <property type="entry name" value="WD40_repeat_dom_sf"/>
</dbReference>
<sequence length="548" mass="61479">MVGSGSSSAAIQSDSDTSPDHQMLDGALDIHHLHSHPANGHSNGLVLKTRHTREEEVVRIVIQALHDMGYKSSANLLQQESGYVLESSSVSQFRSGVMAGLWQQVEALLPSIAIDVNAQQSVLFLLRRQKYLELLEQQDMKTALLVLRNELTPLSATASRLHMLTSLLMCSGVEDLKKKANWDGASGTSRTELLAQVQKHISSAVMIPERRLESLLDQALQLQKMSCLYHNTDDDRISLYTDHSCDRNEFPCVASHVFQEHADEVWFVAFSHNGLYLASASKDATAIIWSVQDWRPLHILQGHKDPVSAVSWSPDDSLLLTASNDHLLKLWSTTTGLCEQTLSRHTENVTSCAWLPDGDRFVSASHDKNIFLWSTDGEILHRWQGTRVTDLVVTRDGKSLIAICHEKKIRIYNLENRTEVGHIQETDSITSICVANDCRHVLVNLSVQEIHLWDLEERRLIRKFVGQKQGRFVIRSCFGGINQNFVLSGSEDNNVYVWHREHGILIEVLGGHTGCVNSVSWNPRLNMFASASDDHTIRVFERPGLKAP</sequence>
<dbReference type="PROSITE" id="PS50896">
    <property type="entry name" value="LISH"/>
    <property type="match status" value="1"/>
</dbReference>
<protein>
    <recommendedName>
        <fullName evidence="5">CTLH domain-containing protein</fullName>
    </recommendedName>
</protein>